<dbReference type="InterPro" id="IPR050131">
    <property type="entry name" value="Peptidase_S8_subtilisin-like"/>
</dbReference>
<dbReference type="EMBL" id="SOCP01000013">
    <property type="protein sequence ID" value="TDV44824.1"/>
    <property type="molecule type" value="Genomic_DNA"/>
</dbReference>
<keyword evidence="10" id="KW-1185">Reference proteome</keyword>
<evidence type="ECO:0000256" key="2">
    <source>
        <dbReference type="ARBA" id="ARBA00022670"/>
    </source>
</evidence>
<sequence>MNLRRTTGAVVGIVVVASLAAASPAGAQDPAARDQLAGRPQTVTLLTGDEVQVVGGKVAGVRMAAGRETRRVWRYELNHHQHVVPTDVVPMLRANRLDERLFDVTELLDQGLDDASTATVPLILQGAVPVSGERKASGRGLAVLDAPKDGSAWREMTTARAATGKVWLNGHVEPLLEDSVPQVGAPQAWAAGFTGTGATVAVLDTGYDATHPDLANVVVGERDFTGEGIADTVGHGTHVASTVAGSGAASDGRRRGVAPGAKLLVGKVLGEFGGTEADIIAGMQWAVDQGADVVSMSLGTNGTSDGTDLMSQTLDELSDTTGTLFVVAAGNAGARESIGSPGAADRALTVGSVTKDDELSSFSSQGPRSGDFGLKPEIAAPGSDIIAARAEGTFPDSSVDEYYTQLSGTSMATPHVAGAAAILAGEHPDWTGSQLKDALVGSAKRLPGIDTLAQGAGRLDVARAVRQQVRAEGVLAFGEAWAGEADTVAGKVAYANDGDTPVTLDVNLRTNHDVFTVDSPRVTVPAHGNAAVTVSAHVPHKRIGDVTGALVATSGEVTLTTPLTASLPGEKHTLTVRTVDRDDTPDAALIAVQDERTGLAQAVFADSDTTAFTVPTGTYRVLGQVADFTAPNDTLFVLPTGKVDKDTELVVDTRRGREITSGVDDPDARAQLAGGLGVLSEVGGGAASVARGGNVSRDAKLYTIGSPRMNGVRLGYFGYWTRPFATVRVDGRDGFEAEDIYVSTYPRLDGTVTGEIAHVGHGERESIDAAGEVRGKIAVIAATGPDDPTNPSEQQLQDAVALLAERGAKLVLSNYNPQYSAPNPPALPLPVIMVFNLRDLQEMVARTANGPVTATVTGRVNSPVAYFLADVVTGRIPAGHAFRFARGDLGMIDRELVDTLPDKRYRYQIATWSADGFVANGDVELDWPHHRTDYVSPVAALGVYGDAGYTDEGAFGSEVTLPMTVKRGETRHVRMFGAPFGPELTTGPTSRQDGTVVPVAYRQHDKLVLAIPMFADADPADASFYDTTNHGSTVVRGDGVEIGRRDDIAGLGTFTLPSGPGTYTVVADAERQASLLLEPALSTRTSARWTVHTRAGTGERVALPFLDVRWSLPLDDHNRAGTGTLTGGLTVATQPGVTAREVRSVSVEVSYDEGATWRKATVTPRGDRFDVRIPGGGTSGGYASLRASATDGAGNAVTETVVRAYATR</sequence>
<dbReference type="Gene3D" id="3.40.50.200">
    <property type="entry name" value="Peptidase S8/S53 domain"/>
    <property type="match status" value="1"/>
</dbReference>
<feature type="chain" id="PRO_5020328499" evidence="7">
    <location>
        <begin position="28"/>
        <end position="1208"/>
    </location>
</feature>
<dbReference type="InterPro" id="IPR000209">
    <property type="entry name" value="Peptidase_S8/S53_dom"/>
</dbReference>
<evidence type="ECO:0000259" key="8">
    <source>
        <dbReference type="Pfam" id="PF00082"/>
    </source>
</evidence>
<feature type="domain" description="Peptidase S8/S53" evidence="8">
    <location>
        <begin position="195"/>
        <end position="457"/>
    </location>
</feature>
<feature type="signal peptide" evidence="7">
    <location>
        <begin position="1"/>
        <end position="27"/>
    </location>
</feature>
<proteinExistence type="inferred from homology"/>
<dbReference type="OrthoDB" id="9795680at2"/>
<feature type="active site" description="Charge relay system" evidence="5 6">
    <location>
        <position position="204"/>
    </location>
</feature>
<evidence type="ECO:0000256" key="1">
    <source>
        <dbReference type="ARBA" id="ARBA00011073"/>
    </source>
</evidence>
<dbReference type="PROSITE" id="PS51892">
    <property type="entry name" value="SUBTILASE"/>
    <property type="match status" value="1"/>
</dbReference>
<dbReference type="RefSeq" id="WP_133906410.1">
    <property type="nucleotide sequence ID" value="NZ_SOCP01000013.1"/>
</dbReference>
<evidence type="ECO:0000256" key="3">
    <source>
        <dbReference type="ARBA" id="ARBA00022801"/>
    </source>
</evidence>
<evidence type="ECO:0000313" key="10">
    <source>
        <dbReference type="Proteomes" id="UP000294927"/>
    </source>
</evidence>
<name>A0A4R7V786_9PSEU</name>
<keyword evidence="7" id="KW-0732">Signal</keyword>
<dbReference type="InterPro" id="IPR022398">
    <property type="entry name" value="Peptidase_S8_His-AS"/>
</dbReference>
<keyword evidence="2 6" id="KW-0645">Protease</keyword>
<evidence type="ECO:0000256" key="6">
    <source>
        <dbReference type="PROSITE-ProRule" id="PRU01240"/>
    </source>
</evidence>
<dbReference type="PRINTS" id="PR00723">
    <property type="entry name" value="SUBTILISIN"/>
</dbReference>
<evidence type="ECO:0000256" key="7">
    <source>
        <dbReference type="SAM" id="SignalP"/>
    </source>
</evidence>
<evidence type="ECO:0000256" key="5">
    <source>
        <dbReference type="PIRSR" id="PIRSR615500-1"/>
    </source>
</evidence>
<organism evidence="9 10">
    <name type="scientific">Actinophytocola oryzae</name>
    <dbReference type="NCBI Taxonomy" id="502181"/>
    <lineage>
        <taxon>Bacteria</taxon>
        <taxon>Bacillati</taxon>
        <taxon>Actinomycetota</taxon>
        <taxon>Actinomycetes</taxon>
        <taxon>Pseudonocardiales</taxon>
        <taxon>Pseudonocardiaceae</taxon>
    </lineage>
</organism>
<feature type="active site" description="Charge relay system" evidence="5 6">
    <location>
        <position position="410"/>
    </location>
</feature>
<accession>A0A4R7V786</accession>
<protein>
    <submittedName>
        <fullName evidence="9">Subtilase family protein</fullName>
    </submittedName>
</protein>
<dbReference type="AlphaFoldDB" id="A0A4R7V786"/>
<dbReference type="PANTHER" id="PTHR43806">
    <property type="entry name" value="PEPTIDASE S8"/>
    <property type="match status" value="1"/>
</dbReference>
<evidence type="ECO:0000313" key="9">
    <source>
        <dbReference type="EMBL" id="TDV44824.1"/>
    </source>
</evidence>
<dbReference type="PANTHER" id="PTHR43806:SF11">
    <property type="entry name" value="CEREVISIN-RELATED"/>
    <property type="match status" value="1"/>
</dbReference>
<dbReference type="GO" id="GO:0004252">
    <property type="term" value="F:serine-type endopeptidase activity"/>
    <property type="evidence" value="ECO:0007669"/>
    <property type="project" value="UniProtKB-UniRule"/>
</dbReference>
<feature type="active site" description="Charge relay system" evidence="5 6">
    <location>
        <position position="235"/>
    </location>
</feature>
<gene>
    <name evidence="9" type="ORF">CLV71_11383</name>
</gene>
<dbReference type="PROSITE" id="PS00137">
    <property type="entry name" value="SUBTILASE_HIS"/>
    <property type="match status" value="1"/>
</dbReference>
<dbReference type="Pfam" id="PF00082">
    <property type="entry name" value="Peptidase_S8"/>
    <property type="match status" value="1"/>
</dbReference>
<evidence type="ECO:0000256" key="4">
    <source>
        <dbReference type="ARBA" id="ARBA00022825"/>
    </source>
</evidence>
<keyword evidence="4 6" id="KW-0720">Serine protease</keyword>
<dbReference type="GO" id="GO:0006508">
    <property type="term" value="P:proteolysis"/>
    <property type="evidence" value="ECO:0007669"/>
    <property type="project" value="UniProtKB-KW"/>
</dbReference>
<dbReference type="PROSITE" id="PS00138">
    <property type="entry name" value="SUBTILASE_SER"/>
    <property type="match status" value="1"/>
</dbReference>
<dbReference type="SUPFAM" id="SSF52743">
    <property type="entry name" value="Subtilisin-like"/>
    <property type="match status" value="1"/>
</dbReference>
<dbReference type="InterPro" id="IPR015500">
    <property type="entry name" value="Peptidase_S8_subtilisin-rel"/>
</dbReference>
<keyword evidence="3 6" id="KW-0378">Hydrolase</keyword>
<comment type="similarity">
    <text evidence="1 6">Belongs to the peptidase S8 family.</text>
</comment>
<dbReference type="InterPro" id="IPR036852">
    <property type="entry name" value="Peptidase_S8/S53_dom_sf"/>
</dbReference>
<reference evidence="9 10" key="1">
    <citation type="submission" date="2019-03" db="EMBL/GenBank/DDBJ databases">
        <title>Genomic Encyclopedia of Archaeal and Bacterial Type Strains, Phase II (KMG-II): from individual species to whole genera.</title>
        <authorList>
            <person name="Goeker M."/>
        </authorList>
    </citation>
    <scope>NUCLEOTIDE SEQUENCE [LARGE SCALE GENOMIC DNA]</scope>
    <source>
        <strain evidence="9 10">DSM 45499</strain>
    </source>
</reference>
<comment type="caution">
    <text evidence="9">The sequence shown here is derived from an EMBL/GenBank/DDBJ whole genome shotgun (WGS) entry which is preliminary data.</text>
</comment>
<dbReference type="InterPro" id="IPR023828">
    <property type="entry name" value="Peptidase_S8_Ser-AS"/>
</dbReference>
<dbReference type="Proteomes" id="UP000294927">
    <property type="component" value="Unassembled WGS sequence"/>
</dbReference>